<protein>
    <submittedName>
        <fullName evidence="1">Uncharacterized protein</fullName>
    </submittedName>
</protein>
<gene>
    <name evidence="1" type="ORF">EJ08DRAFT_691204</name>
</gene>
<comment type="caution">
    <text evidence="1">The sequence shown here is derived from an EMBL/GenBank/DDBJ whole genome shotgun (WGS) entry which is preliminary data.</text>
</comment>
<dbReference type="EMBL" id="MU007009">
    <property type="protein sequence ID" value="KAF2436894.1"/>
    <property type="molecule type" value="Genomic_DNA"/>
</dbReference>
<dbReference type="Proteomes" id="UP000800235">
    <property type="component" value="Unassembled WGS sequence"/>
</dbReference>
<reference evidence="1" key="1">
    <citation type="journal article" date="2020" name="Stud. Mycol.">
        <title>101 Dothideomycetes genomes: a test case for predicting lifestyles and emergence of pathogens.</title>
        <authorList>
            <person name="Haridas S."/>
            <person name="Albert R."/>
            <person name="Binder M."/>
            <person name="Bloem J."/>
            <person name="Labutti K."/>
            <person name="Salamov A."/>
            <person name="Andreopoulos B."/>
            <person name="Baker S."/>
            <person name="Barry K."/>
            <person name="Bills G."/>
            <person name="Bluhm B."/>
            <person name="Cannon C."/>
            <person name="Castanera R."/>
            <person name="Culley D."/>
            <person name="Daum C."/>
            <person name="Ezra D."/>
            <person name="Gonzalez J."/>
            <person name="Henrissat B."/>
            <person name="Kuo A."/>
            <person name="Liang C."/>
            <person name="Lipzen A."/>
            <person name="Lutzoni F."/>
            <person name="Magnuson J."/>
            <person name="Mondo S."/>
            <person name="Nolan M."/>
            <person name="Ohm R."/>
            <person name="Pangilinan J."/>
            <person name="Park H.-J."/>
            <person name="Ramirez L."/>
            <person name="Alfaro M."/>
            <person name="Sun H."/>
            <person name="Tritt A."/>
            <person name="Yoshinaga Y."/>
            <person name="Zwiers L.-H."/>
            <person name="Turgeon B."/>
            <person name="Goodwin S."/>
            <person name="Spatafora J."/>
            <person name="Crous P."/>
            <person name="Grigoriev I."/>
        </authorList>
    </citation>
    <scope>NUCLEOTIDE SEQUENCE</scope>
    <source>
        <strain evidence="1">CBS 130266</strain>
    </source>
</reference>
<organism evidence="1 2">
    <name type="scientific">Tothia fuscella</name>
    <dbReference type="NCBI Taxonomy" id="1048955"/>
    <lineage>
        <taxon>Eukaryota</taxon>
        <taxon>Fungi</taxon>
        <taxon>Dikarya</taxon>
        <taxon>Ascomycota</taxon>
        <taxon>Pezizomycotina</taxon>
        <taxon>Dothideomycetes</taxon>
        <taxon>Pleosporomycetidae</taxon>
        <taxon>Venturiales</taxon>
        <taxon>Cylindrosympodiaceae</taxon>
        <taxon>Tothia</taxon>
    </lineage>
</organism>
<name>A0A9P4U3I0_9PEZI</name>
<evidence type="ECO:0000313" key="2">
    <source>
        <dbReference type="Proteomes" id="UP000800235"/>
    </source>
</evidence>
<proteinExistence type="predicted"/>
<keyword evidence="2" id="KW-1185">Reference proteome</keyword>
<accession>A0A9P4U3I0</accession>
<dbReference type="AlphaFoldDB" id="A0A9P4U3I0"/>
<sequence>MYVRPLTKREISALEQARIILGPSKLITGAREIYGPALQPYPTPQIPQSDPIEHLPDSPHSIPTLIYIGLQPTIARKIYNQWLISDTCSSLHKPWDIIDEVDVYIDGVVREWAGESGNGGGGCDMDTRPDNVKCILGLVEGDYFGGTGIDFGSEMGIGEVGRWIKEGLRGRYGVLVELMVRLRRVARECGRREEMWRKQEVVCAKMAVDSDI</sequence>
<evidence type="ECO:0000313" key="1">
    <source>
        <dbReference type="EMBL" id="KAF2436894.1"/>
    </source>
</evidence>